<organism evidence="12">
    <name type="scientific">Hydrogenobacter sp</name>
    <dbReference type="NCBI Taxonomy" id="2152829"/>
    <lineage>
        <taxon>Bacteria</taxon>
        <taxon>Pseudomonadati</taxon>
        <taxon>Aquificota</taxon>
        <taxon>Aquificia</taxon>
        <taxon>Aquificales</taxon>
        <taxon>Aquificaceae</taxon>
        <taxon>Hydrogenobacter</taxon>
    </lineage>
</organism>
<evidence type="ECO:0000256" key="1">
    <source>
        <dbReference type="ARBA" id="ARBA00008023"/>
    </source>
</evidence>
<comment type="function">
    <text evidence="10">Pyrophosphatase that catalyzes the hydrolysis of nucleoside triphosphates to their monophosphate derivatives, with a high preference for the non-canonical purine nucleotides XTP (xanthosine triphosphate), dITP (deoxyinosine triphosphate) and ITP. Seems to function as a house-cleaning enzyme that removes non-canonical purine nucleotides from the nucleotide pool, thus preventing their incorporation into DNA/RNA and avoiding chromosomal lesions.</text>
</comment>
<dbReference type="EMBL" id="DSFP01000030">
    <property type="protein sequence ID" value="HEW45602.1"/>
    <property type="molecule type" value="Genomic_DNA"/>
</dbReference>
<comment type="caution">
    <text evidence="12">The sequence shown here is derived from an EMBL/GenBank/DDBJ whole genome shotgun (WGS) entry which is preliminary data.</text>
</comment>
<dbReference type="Pfam" id="PF01725">
    <property type="entry name" value="Ham1p_like"/>
    <property type="match status" value="1"/>
</dbReference>
<comment type="similarity">
    <text evidence="1 10 11">Belongs to the HAM1 NTPase family.</text>
</comment>
<dbReference type="GO" id="GO:0035870">
    <property type="term" value="F:dITP diphosphatase activity"/>
    <property type="evidence" value="ECO:0007669"/>
    <property type="project" value="UniProtKB-UniRule"/>
</dbReference>
<dbReference type="FunFam" id="3.90.950.10:FF:000001">
    <property type="entry name" value="dITP/XTP pyrophosphatase"/>
    <property type="match status" value="1"/>
</dbReference>
<feature type="binding site" evidence="10">
    <location>
        <begin position="9"/>
        <end position="14"/>
    </location>
    <ligand>
        <name>substrate</name>
    </ligand>
</feature>
<dbReference type="NCBIfam" id="TIGR00042">
    <property type="entry name" value="RdgB/HAM1 family non-canonical purine NTP pyrophosphatase"/>
    <property type="match status" value="1"/>
</dbReference>
<dbReference type="GO" id="GO:0017111">
    <property type="term" value="F:ribonucleoside triphosphate phosphatase activity"/>
    <property type="evidence" value="ECO:0007669"/>
    <property type="project" value="InterPro"/>
</dbReference>
<keyword evidence="5 10" id="KW-0378">Hydrolase</keyword>
<dbReference type="PANTHER" id="PTHR11067">
    <property type="entry name" value="INOSINE TRIPHOSPHATE PYROPHOSPHATASE/HAM1 PROTEIN"/>
    <property type="match status" value="1"/>
</dbReference>
<feature type="binding site" evidence="10">
    <location>
        <position position="68"/>
    </location>
    <ligand>
        <name>Mg(2+)</name>
        <dbReference type="ChEBI" id="CHEBI:18420"/>
    </ligand>
</feature>
<dbReference type="InterPro" id="IPR029001">
    <property type="entry name" value="ITPase-like_fam"/>
</dbReference>
<dbReference type="GO" id="GO:0005829">
    <property type="term" value="C:cytosol"/>
    <property type="evidence" value="ECO:0007669"/>
    <property type="project" value="TreeGrafter"/>
</dbReference>
<feature type="binding site" evidence="10">
    <location>
        <begin position="157"/>
        <end position="160"/>
    </location>
    <ligand>
        <name>substrate</name>
    </ligand>
</feature>
<keyword evidence="6 10" id="KW-0460">Magnesium</keyword>
<comment type="cofactor">
    <cofactor evidence="10">
        <name>Mg(2+)</name>
        <dbReference type="ChEBI" id="CHEBI:18420"/>
    </cofactor>
    <text evidence="10">Binds 1 Mg(2+) ion per subunit.</text>
</comment>
<feature type="active site" description="Proton acceptor" evidence="10">
    <location>
        <position position="68"/>
    </location>
</feature>
<name>A0A7C2V4P6_9AQUI</name>
<dbReference type="HAMAP" id="MF_01405">
    <property type="entry name" value="Non_canon_purine_NTPase"/>
    <property type="match status" value="1"/>
</dbReference>
<accession>A0A7C2V4P6</accession>
<feature type="binding site" evidence="10">
    <location>
        <begin position="185"/>
        <end position="186"/>
    </location>
    <ligand>
        <name>substrate</name>
    </ligand>
</feature>
<comment type="catalytic activity">
    <reaction evidence="10">
        <text>ITP + H2O = IMP + diphosphate + H(+)</text>
        <dbReference type="Rhea" id="RHEA:29399"/>
        <dbReference type="ChEBI" id="CHEBI:15377"/>
        <dbReference type="ChEBI" id="CHEBI:15378"/>
        <dbReference type="ChEBI" id="CHEBI:33019"/>
        <dbReference type="ChEBI" id="CHEBI:58053"/>
        <dbReference type="ChEBI" id="CHEBI:61402"/>
        <dbReference type="EC" id="3.6.1.66"/>
    </reaction>
</comment>
<dbReference type="GO" id="GO:0036220">
    <property type="term" value="F:ITP diphosphatase activity"/>
    <property type="evidence" value="ECO:0007669"/>
    <property type="project" value="UniProtKB-UniRule"/>
</dbReference>
<evidence type="ECO:0000256" key="7">
    <source>
        <dbReference type="ARBA" id="ARBA00023080"/>
    </source>
</evidence>
<evidence type="ECO:0000256" key="6">
    <source>
        <dbReference type="ARBA" id="ARBA00022842"/>
    </source>
</evidence>
<dbReference type="AlphaFoldDB" id="A0A7C2V4P6"/>
<keyword evidence="7 10" id="KW-0546">Nucleotide metabolism</keyword>
<proteinExistence type="inferred from homology"/>
<dbReference type="CDD" id="cd00515">
    <property type="entry name" value="HAM1"/>
    <property type="match status" value="1"/>
</dbReference>
<evidence type="ECO:0000256" key="8">
    <source>
        <dbReference type="ARBA" id="ARBA00051875"/>
    </source>
</evidence>
<dbReference type="PANTHER" id="PTHR11067:SF9">
    <property type="entry name" value="INOSINE TRIPHOSPHATE PYROPHOSPHATASE"/>
    <property type="match status" value="1"/>
</dbReference>
<comment type="catalytic activity">
    <reaction evidence="9 10">
        <text>XTP + H2O = XMP + diphosphate + H(+)</text>
        <dbReference type="Rhea" id="RHEA:28610"/>
        <dbReference type="ChEBI" id="CHEBI:15377"/>
        <dbReference type="ChEBI" id="CHEBI:15378"/>
        <dbReference type="ChEBI" id="CHEBI:33019"/>
        <dbReference type="ChEBI" id="CHEBI:57464"/>
        <dbReference type="ChEBI" id="CHEBI:61314"/>
        <dbReference type="EC" id="3.6.1.66"/>
    </reaction>
</comment>
<evidence type="ECO:0000256" key="9">
    <source>
        <dbReference type="ARBA" id="ARBA00052017"/>
    </source>
</evidence>
<dbReference type="SUPFAM" id="SSF52972">
    <property type="entry name" value="ITPase-like"/>
    <property type="match status" value="1"/>
</dbReference>
<feature type="binding site" evidence="10">
    <location>
        <position position="39"/>
    </location>
    <ligand>
        <name>Mg(2+)</name>
        <dbReference type="ChEBI" id="CHEBI:18420"/>
    </ligand>
</feature>
<evidence type="ECO:0000256" key="3">
    <source>
        <dbReference type="ARBA" id="ARBA00022723"/>
    </source>
</evidence>
<gene>
    <name evidence="12" type="primary">rdgB</name>
    <name evidence="12" type="ORF">ENO47_02870</name>
</gene>
<dbReference type="GO" id="GO:0009117">
    <property type="term" value="P:nucleotide metabolic process"/>
    <property type="evidence" value="ECO:0007669"/>
    <property type="project" value="UniProtKB-KW"/>
</dbReference>
<keyword evidence="3 10" id="KW-0479">Metal-binding</keyword>
<evidence type="ECO:0000313" key="12">
    <source>
        <dbReference type="EMBL" id="HEW45602.1"/>
    </source>
</evidence>
<comment type="subunit">
    <text evidence="2 10">Homodimer.</text>
</comment>
<dbReference type="Gene3D" id="3.90.950.10">
    <property type="match status" value="1"/>
</dbReference>
<dbReference type="GO" id="GO:0009146">
    <property type="term" value="P:purine nucleoside triphosphate catabolic process"/>
    <property type="evidence" value="ECO:0007669"/>
    <property type="project" value="UniProtKB-UniRule"/>
</dbReference>
<dbReference type="GO" id="GO:0000166">
    <property type="term" value="F:nucleotide binding"/>
    <property type="evidence" value="ECO:0007669"/>
    <property type="project" value="UniProtKB-KW"/>
</dbReference>
<evidence type="ECO:0000256" key="5">
    <source>
        <dbReference type="ARBA" id="ARBA00022801"/>
    </source>
</evidence>
<evidence type="ECO:0000256" key="2">
    <source>
        <dbReference type="ARBA" id="ARBA00011738"/>
    </source>
</evidence>
<dbReference type="EC" id="3.6.1.66" evidence="10"/>
<dbReference type="InterPro" id="IPR020922">
    <property type="entry name" value="dITP/XTP_pyrophosphatase"/>
</dbReference>
<dbReference type="GO" id="GO:0036222">
    <property type="term" value="F:XTP diphosphatase activity"/>
    <property type="evidence" value="ECO:0007669"/>
    <property type="project" value="UniProtKB-UniRule"/>
</dbReference>
<sequence length="201" mass="22864">MLNRLLLATTNKGKIREIKEIFEGSGIELMEPEREIEVEEDGNSFLENAYKKARAYYEAYRIPSLAEDSGLVIPALGGYPGAFSSRFYSLEWGGIEKVEDSKDKANIRKVLRLMEGIEDRRAYFITFAVVYMDEAGLWSQGRCEGQILYEPRGSGGFGYDPIFQPEGYTKSMAELSAEEKNLISHRGRAIRNLLRLIKMLK</sequence>
<feature type="binding site" evidence="10">
    <location>
        <position position="69"/>
    </location>
    <ligand>
        <name>substrate</name>
    </ligand>
</feature>
<protein>
    <recommendedName>
        <fullName evidence="10">dITP/XTP pyrophosphatase</fullName>
        <ecNumber evidence="10">3.6.1.66</ecNumber>
    </recommendedName>
    <alternativeName>
        <fullName evidence="10">Non-canonical purine NTP pyrophosphatase</fullName>
    </alternativeName>
    <alternativeName>
        <fullName evidence="10">Non-standard purine NTP pyrophosphatase</fullName>
    </alternativeName>
    <alternativeName>
        <fullName evidence="10">Nucleoside-triphosphate diphosphatase</fullName>
    </alternativeName>
    <alternativeName>
        <fullName evidence="10">Nucleoside-triphosphate pyrophosphatase</fullName>
        <shortName evidence="10">NTPase</shortName>
    </alternativeName>
</protein>
<evidence type="ECO:0000256" key="11">
    <source>
        <dbReference type="RuleBase" id="RU003781"/>
    </source>
</evidence>
<reference evidence="12" key="1">
    <citation type="journal article" date="2020" name="mSystems">
        <title>Genome- and Community-Level Interaction Insights into Carbon Utilization and Element Cycling Functions of Hydrothermarchaeota in Hydrothermal Sediment.</title>
        <authorList>
            <person name="Zhou Z."/>
            <person name="Liu Y."/>
            <person name="Xu W."/>
            <person name="Pan J."/>
            <person name="Luo Z.H."/>
            <person name="Li M."/>
        </authorList>
    </citation>
    <scope>NUCLEOTIDE SEQUENCE [LARGE SCALE GENOMIC DNA]</scope>
    <source>
        <strain evidence="12">SpSt-132</strain>
    </source>
</reference>
<evidence type="ECO:0000256" key="4">
    <source>
        <dbReference type="ARBA" id="ARBA00022741"/>
    </source>
</evidence>
<feature type="binding site" evidence="10">
    <location>
        <position position="180"/>
    </location>
    <ligand>
        <name>substrate</name>
    </ligand>
</feature>
<dbReference type="InterPro" id="IPR002637">
    <property type="entry name" value="RdgB/HAM1"/>
</dbReference>
<dbReference type="GO" id="GO:0046872">
    <property type="term" value="F:metal ion binding"/>
    <property type="evidence" value="ECO:0007669"/>
    <property type="project" value="UniProtKB-KW"/>
</dbReference>
<keyword evidence="4 10" id="KW-0547">Nucleotide-binding</keyword>
<dbReference type="NCBIfam" id="NF011399">
    <property type="entry name" value="PRK14824.1"/>
    <property type="match status" value="1"/>
</dbReference>
<comment type="catalytic activity">
    <reaction evidence="8 10">
        <text>dITP + H2O = dIMP + diphosphate + H(+)</text>
        <dbReference type="Rhea" id="RHEA:28342"/>
        <dbReference type="ChEBI" id="CHEBI:15377"/>
        <dbReference type="ChEBI" id="CHEBI:15378"/>
        <dbReference type="ChEBI" id="CHEBI:33019"/>
        <dbReference type="ChEBI" id="CHEBI:61194"/>
        <dbReference type="ChEBI" id="CHEBI:61382"/>
        <dbReference type="EC" id="3.6.1.66"/>
    </reaction>
</comment>
<evidence type="ECO:0000256" key="10">
    <source>
        <dbReference type="HAMAP-Rule" id="MF_01405"/>
    </source>
</evidence>